<keyword evidence="11" id="KW-0804">Transcription</keyword>
<organism evidence="21 22">
    <name type="scientific">Coptotermes formosanus</name>
    <name type="common">Formosan subterranean termite</name>
    <dbReference type="NCBI Taxonomy" id="36987"/>
    <lineage>
        <taxon>Eukaryota</taxon>
        <taxon>Metazoa</taxon>
        <taxon>Ecdysozoa</taxon>
        <taxon>Arthropoda</taxon>
        <taxon>Hexapoda</taxon>
        <taxon>Insecta</taxon>
        <taxon>Pterygota</taxon>
        <taxon>Neoptera</taxon>
        <taxon>Polyneoptera</taxon>
        <taxon>Dictyoptera</taxon>
        <taxon>Blattodea</taxon>
        <taxon>Blattoidea</taxon>
        <taxon>Termitoidae</taxon>
        <taxon>Rhinotermitidae</taxon>
        <taxon>Coptotermes</taxon>
    </lineage>
</organism>
<proteinExistence type="predicted"/>
<evidence type="ECO:0000313" key="22">
    <source>
        <dbReference type="Proteomes" id="UP000502823"/>
    </source>
</evidence>
<evidence type="ECO:0000256" key="7">
    <source>
        <dbReference type="ARBA" id="ARBA00022990"/>
    </source>
</evidence>
<dbReference type="InterPro" id="IPR036600">
    <property type="entry name" value="PAH_sf"/>
</dbReference>
<keyword evidence="10" id="KW-0090">Biological rhythms</keyword>
<sequence>MPRIQVHGVGGAAATAPSASSMSLTTSSAGAGQQQFQRLKVEDALSYLDQVKYKFGNQPQVYNDFLDIMKEFKSQSIDTPGVIQRVSNLFKGHPELIVGFNTFLPPGYKIEVQANDQGYAFQVSVSMPSPTAATTTLVHTPGSITPHHSVIPTALGSPVGGAGLGGVSTCGTGSGSSAQQVGNAVGSIPGGPAPSAPTKPSLSLHSGSSHHSGSGLGGSTGSSHHVSSHASGTSPTSGSGTGPLSSASGGQQHHGYPPTPNNSAVHHNSSHHGHSHHGHGPVTQAQAISQAQAAHQAVSQALSHAESGAGGAVHPTPQSQPVEFNHAINYVNKIKNRFQGQPDKYKRFLEILHTYQKEQRNLKEGLSTPGKHLTEAEVYSQVAKLFENQEDLLAEFGQFLPDATSHQAALSNKGASNDHSSIAKKPTSGLKPGYNNSCNTGTGSRHEGGGSTLSSGLSDRSGLGKFSHSGHSSSGQVKRSPSFSTSAPATHGQPTKKHKMASLRDVSLAEAAKYGSLNDYAFFDKARKALKNQDVYENFLRCLVIFNQEIVSKSELVLLVRPFLEKFPELFRWFKDLLGHNEGSTGAATTLGGPQGPGAIGVEAISNNVARQDRPVGDLAMEIDYTTCKRLGASYCALPKSYVQPKCSGRTALCKEVLNDTWVSFPTWSEDSTFVTSRKTQYEEYIYRCEDERFELDVVIETNAATIRVLEGVHKKLSRMSPEEVAKFRLDDCLGGCSPTIHQRALRRIYGDKAQDIIDGLKKNPVVAVPVVLRRLKAKEEEWREAQKGFNKIWREQNEKYYLKSLDHQGINFKQNDVKALRSKSLFNEIETLYDERHEQAEEGSGEVASGPHLVLPYKDKTVLDDAANLLIHHVKRQTGIHKEDKQRIKQLLRQFIPDLFFHPRQELSEDEREEEDEKEDVDMEGCPTSNGNANGSASGTGASGNGNLSAGVVGGSSKGRKGDMPIKKEPDGGGGTGADGESKDGDVDMKLPLHAIATHPDECYTLMFGNNHWYLFLRLHQILCERLTRMYERAVALAAEEAKMRQGRKESTAVALRLKPKSEIEVEDYYPAFLDMVKNVLDGNMDSNAYEDTLREMFGIHAYIAFTLDKVVTYAVRQLQYLVSDESCQECVELLQQEQRRGGAGGLCSTAHQRIAAELAYQRRAEQALADENCFKIYVYKHDCKLTLELLDTEMEEPEPVAETEKWSSYVECYANSGVDGVAGSNGGAVAVEGAEHQDHRMETSADETDEVSEKPYSCFIDACFGRQLEPFLGRRHRRKPVFLPRNVRLWRKYSCQIRQPSDKQGTEKRSRSKQQESGAEVTETMAADNTQCRFNINAYRMVFVVNKENLLYKRQALHRARQSHSSVSLRLSCKFRGWHGGWASQHVSESQHKACVDWLMGRGEGVVPNRTRVLTDNDVARPPYRSYNSKRPKMHSIPQNSVTSQDINCSYISVQYDFVSGISSSRVGHILHASFRKLPRLISRTVSMFSVASDIRLDKLAQTIDDSNDIPAYQTFRSASQTPYCCSNPLSIFHLNKGMYLAIYNHV</sequence>
<keyword evidence="12 18" id="KW-0539">Nucleus</keyword>
<dbReference type="FunFam" id="1.20.1160.11:FF:000004">
    <property type="entry name" value="Paired amphipathic helix protein Sin3a"/>
    <property type="match status" value="1"/>
</dbReference>
<evidence type="ECO:0000256" key="16">
    <source>
        <dbReference type="ARBA" id="ARBA00075105"/>
    </source>
</evidence>
<dbReference type="GO" id="GO:0070822">
    <property type="term" value="C:Sin3-type complex"/>
    <property type="evidence" value="ECO:0007669"/>
    <property type="project" value="TreeGrafter"/>
</dbReference>
<dbReference type="GO" id="GO:0061629">
    <property type="term" value="F:RNA polymerase II-specific DNA-binding transcription factor binding"/>
    <property type="evidence" value="ECO:0007669"/>
    <property type="project" value="UniProtKB-ARBA"/>
</dbReference>
<feature type="compositionally biased region" description="Basic and acidic residues" evidence="19">
    <location>
        <begin position="961"/>
        <end position="972"/>
    </location>
</feature>
<keyword evidence="7" id="KW-0007">Acetylation</keyword>
<evidence type="ECO:0000259" key="20">
    <source>
        <dbReference type="SMART" id="SM00761"/>
    </source>
</evidence>
<keyword evidence="22" id="KW-1185">Reference proteome</keyword>
<dbReference type="SUPFAM" id="SSF47762">
    <property type="entry name" value="PAH2 domain"/>
    <property type="match status" value="3"/>
</dbReference>
<dbReference type="Proteomes" id="UP000502823">
    <property type="component" value="Unassembled WGS sequence"/>
</dbReference>
<comment type="caution">
    <text evidence="21">The sequence shown here is derived from an EMBL/GenBank/DDBJ whole genome shotgun (WGS) entry which is preliminary data.</text>
</comment>
<comment type="function">
    <text evidence="13">Acts as a transcriptional repressor. Corepressor for REST. Interacts with MXI1 to repress MYC responsive genes and antagonize MYC oncogenic activities. Also interacts with MXD1-MAX heterodimers to repress transcription by tethering SIN3A to DNA. Acts cooperatively with OGT to repress transcription in parallel with histone deacetylation. Involved in the control of the circadian rhythms. Required for the transcriptional repression of circadian target genes, such as PER1, mediated by the large PER complex through histone deacetylation. Cooperates with FOXK1 to regulate cell cycle progression probably by repressing cell cycle inhibitor genes expression. Required for cortical neuron differentiation and callosal axon elongation.</text>
</comment>
<dbReference type="GO" id="GO:0000122">
    <property type="term" value="P:negative regulation of transcription by RNA polymerase II"/>
    <property type="evidence" value="ECO:0007669"/>
    <property type="project" value="TreeGrafter"/>
</dbReference>
<feature type="compositionally biased region" description="Low complexity" evidence="19">
    <location>
        <begin position="221"/>
        <end position="250"/>
    </location>
</feature>
<evidence type="ECO:0000256" key="4">
    <source>
        <dbReference type="ARBA" id="ARBA00022553"/>
    </source>
</evidence>
<keyword evidence="6" id="KW-0832">Ubl conjugation</keyword>
<evidence type="ECO:0000256" key="3">
    <source>
        <dbReference type="ARBA" id="ARBA00022499"/>
    </source>
</evidence>
<dbReference type="InterPro" id="IPR031693">
    <property type="entry name" value="Sin3_C"/>
</dbReference>
<dbReference type="Pfam" id="PF16879">
    <property type="entry name" value="Sin3a_C"/>
    <property type="match status" value="1"/>
</dbReference>
<evidence type="ECO:0000256" key="19">
    <source>
        <dbReference type="SAM" id="MobiDB-lite"/>
    </source>
</evidence>
<feature type="compositionally biased region" description="Polar residues" evidence="19">
    <location>
        <begin position="410"/>
        <end position="420"/>
    </location>
</feature>
<dbReference type="Pfam" id="PF08295">
    <property type="entry name" value="Sin3_corepress"/>
    <property type="match status" value="1"/>
</dbReference>
<feature type="region of interest" description="Disordered" evidence="19">
    <location>
        <begin position="1300"/>
        <end position="1325"/>
    </location>
</feature>
<feature type="compositionally biased region" description="Low complexity" evidence="19">
    <location>
        <begin position="930"/>
        <end position="952"/>
    </location>
</feature>
<gene>
    <name evidence="21" type="ORF">Cfor_09569</name>
</gene>
<feature type="compositionally biased region" description="Basic residues" evidence="19">
    <location>
        <begin position="268"/>
        <end position="279"/>
    </location>
</feature>
<feature type="compositionally biased region" description="Low complexity" evidence="19">
    <location>
        <begin position="284"/>
        <end position="305"/>
    </location>
</feature>
<dbReference type="InterPro" id="IPR003822">
    <property type="entry name" value="PAH"/>
</dbReference>
<dbReference type="PANTHER" id="PTHR12346">
    <property type="entry name" value="SIN3B-RELATED"/>
    <property type="match status" value="1"/>
</dbReference>
<evidence type="ECO:0000256" key="2">
    <source>
        <dbReference type="ARBA" id="ARBA00022491"/>
    </source>
</evidence>
<feature type="compositionally biased region" description="Polar residues" evidence="19">
    <location>
        <begin position="476"/>
        <end position="488"/>
    </location>
</feature>
<evidence type="ECO:0000256" key="15">
    <source>
        <dbReference type="ARBA" id="ARBA00068512"/>
    </source>
</evidence>
<dbReference type="PROSITE" id="PS51477">
    <property type="entry name" value="PAH"/>
    <property type="match status" value="3"/>
</dbReference>
<dbReference type="EMBL" id="BLKM01000702">
    <property type="protein sequence ID" value="GFG37507.1"/>
    <property type="molecule type" value="Genomic_DNA"/>
</dbReference>
<evidence type="ECO:0000256" key="11">
    <source>
        <dbReference type="ARBA" id="ARBA00023163"/>
    </source>
</evidence>
<comment type="subunit">
    <text evidence="14">Interacts with ARID4B, BRMS1L, HCFC1, HDAC1, HDAC2, MXI1, SAP30L, SAP130, SFPQ and TOPORS. Interacts with OGT (via TPRs 1-6); the interaction mediates transcriptional repression in parallel with histone deacetylase. Interacts with BAZ2A, MXD1, MXD3, MXD4, MBD2, DACH1, NCOR1, NR4A2, REST, RLIM, SAP30, SETDB1, SMYD2, and SUDS3. Interacts with PHF12 in a complex composed of HDAC1, PHF12 and SAP30. Interacts with TET1; the interaction recruits SIN3A to gene promoters. The large PER complex involved in the histone deacetylation is composed of at least HDAC1, PER2, SFPQ and SIN3A. Interacts with KLF11. Interacts with PPHLN1. Found in a complex with YY1, GON4L and HDAC1. Interacts (via PAH2) with FOXK1. Interacts with FOXK2. Found in a complex composed of at least SINHCAF, SIN3A, HDAC1, SAP30, RBBP4, OGT and TET1. Interacts with SINHCAF. Interacts with SPHK2.</text>
</comment>
<dbReference type="FunFam" id="1.20.1160.11:FF:000001">
    <property type="entry name" value="Paired amphipathic helix protein Sin3"/>
    <property type="match status" value="1"/>
</dbReference>
<dbReference type="SMART" id="SM00761">
    <property type="entry name" value="HDAC_interact"/>
    <property type="match status" value="1"/>
</dbReference>
<dbReference type="InterPro" id="IPR013194">
    <property type="entry name" value="HDAC_interact_dom"/>
</dbReference>
<evidence type="ECO:0000256" key="5">
    <source>
        <dbReference type="ARBA" id="ARBA00022737"/>
    </source>
</evidence>
<evidence type="ECO:0000256" key="12">
    <source>
        <dbReference type="ARBA" id="ARBA00023242"/>
    </source>
</evidence>
<dbReference type="GO" id="GO:0005730">
    <property type="term" value="C:nucleolus"/>
    <property type="evidence" value="ECO:0007669"/>
    <property type="project" value="UniProtKB-SubCell"/>
</dbReference>
<accession>A0A6L2Q6N3</accession>
<evidence type="ECO:0000256" key="1">
    <source>
        <dbReference type="ARBA" id="ARBA00004604"/>
    </source>
</evidence>
<evidence type="ECO:0000256" key="13">
    <source>
        <dbReference type="ARBA" id="ARBA00056268"/>
    </source>
</evidence>
<feature type="region of interest" description="Disordered" evidence="19">
    <location>
        <begin position="171"/>
        <end position="320"/>
    </location>
</feature>
<feature type="compositionally biased region" description="Low complexity" evidence="19">
    <location>
        <begin position="452"/>
        <end position="475"/>
    </location>
</feature>
<reference evidence="22" key="1">
    <citation type="submission" date="2020-01" db="EMBL/GenBank/DDBJ databases">
        <title>Draft genome sequence of the Termite Coptotermes fromosanus.</title>
        <authorList>
            <person name="Itakura S."/>
            <person name="Yosikawa Y."/>
            <person name="Umezawa K."/>
        </authorList>
    </citation>
    <scope>NUCLEOTIDE SEQUENCE [LARGE SCALE GENOMIC DNA]</scope>
</reference>
<dbReference type="OrthoDB" id="10265969at2759"/>
<evidence type="ECO:0000256" key="10">
    <source>
        <dbReference type="ARBA" id="ARBA00023108"/>
    </source>
</evidence>
<evidence type="ECO:0000313" key="21">
    <source>
        <dbReference type="EMBL" id="GFG37507.1"/>
    </source>
</evidence>
<feature type="compositionally biased region" description="Polar residues" evidence="19">
    <location>
        <begin position="434"/>
        <end position="443"/>
    </location>
</feature>
<dbReference type="Pfam" id="PF02671">
    <property type="entry name" value="PAH"/>
    <property type="match status" value="3"/>
</dbReference>
<dbReference type="FunCoup" id="A0A6L2Q6N3">
    <property type="interactions" value="1443"/>
</dbReference>
<feature type="compositionally biased region" description="Acidic residues" evidence="19">
    <location>
        <begin position="909"/>
        <end position="924"/>
    </location>
</feature>
<dbReference type="PANTHER" id="PTHR12346:SF0">
    <property type="entry name" value="SIN3A, ISOFORM G"/>
    <property type="match status" value="1"/>
</dbReference>
<dbReference type="InterPro" id="IPR039774">
    <property type="entry name" value="Sin3-like"/>
</dbReference>
<dbReference type="InParanoid" id="A0A6L2Q6N3"/>
<feature type="region of interest" description="Disordered" evidence="19">
    <location>
        <begin position="410"/>
        <end position="501"/>
    </location>
</feature>
<feature type="domain" description="Histone deacetylase interacting" evidence="20">
    <location>
        <begin position="627"/>
        <end position="727"/>
    </location>
</feature>
<evidence type="ECO:0000256" key="18">
    <source>
        <dbReference type="PROSITE-ProRule" id="PRU00810"/>
    </source>
</evidence>
<feature type="region of interest" description="Disordered" evidence="19">
    <location>
        <begin position="904"/>
        <end position="984"/>
    </location>
</feature>
<evidence type="ECO:0000256" key="17">
    <source>
        <dbReference type="ARBA" id="ARBA00081271"/>
    </source>
</evidence>
<keyword evidence="5" id="KW-0677">Repeat</keyword>
<dbReference type="GO" id="GO:0003714">
    <property type="term" value="F:transcription corepressor activity"/>
    <property type="evidence" value="ECO:0007669"/>
    <property type="project" value="InterPro"/>
</dbReference>
<evidence type="ECO:0000256" key="6">
    <source>
        <dbReference type="ARBA" id="ARBA00022843"/>
    </source>
</evidence>
<keyword evidence="3" id="KW-1017">Isopeptide bond</keyword>
<comment type="subcellular location">
    <subcellularLocation>
        <location evidence="1">Nucleus</location>
        <location evidence="1">Nucleolus</location>
    </subcellularLocation>
</comment>
<keyword evidence="4" id="KW-0597">Phosphoprotein</keyword>
<protein>
    <recommendedName>
        <fullName evidence="15">Paired amphipathic helix protein Sin3a</fullName>
    </recommendedName>
    <alternativeName>
        <fullName evidence="16">Histone deacetylase complex subunit Sin3a</fullName>
    </alternativeName>
    <alternativeName>
        <fullName evidence="17">Transcriptional corepressor Sin3a</fullName>
    </alternativeName>
</protein>
<name>A0A6L2Q6N3_COPFO</name>
<feature type="compositionally biased region" description="Low complexity" evidence="19">
    <location>
        <begin position="201"/>
        <end position="213"/>
    </location>
</feature>
<evidence type="ECO:0000256" key="8">
    <source>
        <dbReference type="ARBA" id="ARBA00023015"/>
    </source>
</evidence>
<dbReference type="GO" id="GO:0048511">
    <property type="term" value="P:rhythmic process"/>
    <property type="evidence" value="ECO:0007669"/>
    <property type="project" value="UniProtKB-KW"/>
</dbReference>
<dbReference type="FunFam" id="1.20.1160.11:FF:000002">
    <property type="entry name" value="Paired amphipathic helix protein SIN3"/>
    <property type="match status" value="1"/>
</dbReference>
<keyword evidence="2" id="KW-0678">Repressor</keyword>
<evidence type="ECO:0000256" key="14">
    <source>
        <dbReference type="ARBA" id="ARBA00061761"/>
    </source>
</evidence>
<dbReference type="Gene3D" id="1.20.1160.11">
    <property type="entry name" value="Paired amphipathic helix"/>
    <property type="match status" value="3"/>
</dbReference>
<keyword evidence="9" id="KW-0175">Coiled coil</keyword>
<feature type="compositionally biased region" description="Basic and acidic residues" evidence="19">
    <location>
        <begin position="1302"/>
        <end position="1311"/>
    </location>
</feature>
<evidence type="ECO:0000256" key="9">
    <source>
        <dbReference type="ARBA" id="ARBA00023054"/>
    </source>
</evidence>
<keyword evidence="8" id="KW-0805">Transcription regulation</keyword>